<gene>
    <name evidence="1" type="ORF">PZA18_07615</name>
</gene>
<proteinExistence type="predicted"/>
<accession>A0ABT7DV20</accession>
<evidence type="ECO:0000313" key="2">
    <source>
        <dbReference type="Proteomes" id="UP001172778"/>
    </source>
</evidence>
<dbReference type="EMBL" id="JARRAF010000006">
    <property type="protein sequence ID" value="MDK2123915.1"/>
    <property type="molecule type" value="Genomic_DNA"/>
</dbReference>
<organism evidence="1 2">
    <name type="scientific">Parachitinimonas caeni</name>
    <dbReference type="NCBI Taxonomy" id="3031301"/>
    <lineage>
        <taxon>Bacteria</taxon>
        <taxon>Pseudomonadati</taxon>
        <taxon>Pseudomonadota</taxon>
        <taxon>Betaproteobacteria</taxon>
        <taxon>Neisseriales</taxon>
        <taxon>Chitinibacteraceae</taxon>
        <taxon>Parachitinimonas</taxon>
    </lineage>
</organism>
<evidence type="ECO:0000313" key="1">
    <source>
        <dbReference type="EMBL" id="MDK2123915.1"/>
    </source>
</evidence>
<protein>
    <submittedName>
        <fullName evidence="1">Uncharacterized protein</fullName>
    </submittedName>
</protein>
<sequence>MANQPLTGHLIHKILSSFFPKRNDYAEDCFDELVPELMSWEIHTAGQFSKMMKRHRRQLRRLDRQKLPAWEIDHYSEMYGREWVRDALRRQYWFAYPALVRIALELEFGEAAEVWETE</sequence>
<reference evidence="1" key="1">
    <citation type="submission" date="2023-03" db="EMBL/GenBank/DDBJ databases">
        <title>Chitinimonas shenzhenensis gen. nov., sp. nov., a novel member of family Burkholderiaceae isolated from activated sludge collected in Shen Zhen, China.</title>
        <authorList>
            <person name="Wang X."/>
        </authorList>
    </citation>
    <scope>NUCLEOTIDE SEQUENCE</scope>
    <source>
        <strain evidence="1">DQS-5</strain>
    </source>
</reference>
<name>A0ABT7DV20_9NEIS</name>
<keyword evidence="2" id="KW-1185">Reference proteome</keyword>
<dbReference type="Proteomes" id="UP001172778">
    <property type="component" value="Unassembled WGS sequence"/>
</dbReference>
<comment type="caution">
    <text evidence="1">The sequence shown here is derived from an EMBL/GenBank/DDBJ whole genome shotgun (WGS) entry which is preliminary data.</text>
</comment>